<dbReference type="InterPro" id="IPR000015">
    <property type="entry name" value="Fimb_usher"/>
</dbReference>
<dbReference type="GO" id="GO:0015473">
    <property type="term" value="F:fimbrial usher porin activity"/>
    <property type="evidence" value="ECO:0007669"/>
    <property type="project" value="InterPro"/>
</dbReference>
<organism evidence="1 2">
    <name type="scientific">Escherichia coli</name>
    <dbReference type="NCBI Taxonomy" id="562"/>
    <lineage>
        <taxon>Bacteria</taxon>
        <taxon>Pseudomonadati</taxon>
        <taxon>Pseudomonadota</taxon>
        <taxon>Gammaproteobacteria</taxon>
        <taxon>Enterobacterales</taxon>
        <taxon>Enterobacteriaceae</taxon>
        <taxon>Escherichia</taxon>
    </lineage>
</organism>
<dbReference type="GO" id="GO:0009279">
    <property type="term" value="C:cell outer membrane"/>
    <property type="evidence" value="ECO:0007669"/>
    <property type="project" value="TreeGrafter"/>
</dbReference>
<dbReference type="Proteomes" id="UP000254429">
    <property type="component" value="Unassembled WGS sequence"/>
</dbReference>
<evidence type="ECO:0000313" key="2">
    <source>
        <dbReference type="Proteomes" id="UP000254429"/>
    </source>
</evidence>
<accession>A0A377DKV8</accession>
<name>A0A377DKV8_ECOLX</name>
<dbReference type="Pfam" id="PF00577">
    <property type="entry name" value="Usher"/>
    <property type="match status" value="1"/>
</dbReference>
<dbReference type="EMBL" id="UGFG01000001">
    <property type="protein sequence ID" value="STM36743.1"/>
    <property type="molecule type" value="Genomic_DNA"/>
</dbReference>
<reference evidence="1 2" key="1">
    <citation type="submission" date="2018-06" db="EMBL/GenBank/DDBJ databases">
        <authorList>
            <consortium name="Pathogen Informatics"/>
            <person name="Doyle S."/>
        </authorList>
    </citation>
    <scope>NUCLEOTIDE SEQUENCE [LARGE SCALE GENOMIC DNA]</scope>
    <source>
        <strain evidence="1 2">NCTC8500</strain>
    </source>
</reference>
<dbReference type="AlphaFoldDB" id="A0A377DKV8"/>
<dbReference type="GO" id="GO:0009297">
    <property type="term" value="P:pilus assembly"/>
    <property type="evidence" value="ECO:0007669"/>
    <property type="project" value="InterPro"/>
</dbReference>
<sequence>MKTMVICSTSTSVFPFGRSNTATLYTRHDDHKTHYGTGVMGVVSDEMSYYVNAERDHDERETSLNGSISSNLHYTQVSLAAGASGSDSRTYNGTMSGGIAVHDQGSDLFTVDYPMTLSPSQKWITILQVSELHLRQAQYGQIFGVMPSFHQSSRGEHQELRSIPPACQKMSISVTAQK</sequence>
<proteinExistence type="predicted"/>
<dbReference type="PANTHER" id="PTHR30451:SF8">
    <property type="entry name" value="FIMBRIAL USHER PROTEIN"/>
    <property type="match status" value="1"/>
</dbReference>
<dbReference type="PANTHER" id="PTHR30451">
    <property type="entry name" value="OUTER MEMBRANE USHER PROTEIN"/>
    <property type="match status" value="1"/>
</dbReference>
<gene>
    <name evidence="1" type="primary">yhcD_2</name>
    <name evidence="1" type="ORF">NCTC8500_00446</name>
</gene>
<evidence type="ECO:0000313" key="1">
    <source>
        <dbReference type="EMBL" id="STM36743.1"/>
    </source>
</evidence>
<protein>
    <submittedName>
        <fullName evidence="1">Putative outer membrane protein</fullName>
    </submittedName>
</protein>